<keyword evidence="2" id="KW-1185">Reference proteome</keyword>
<comment type="caution">
    <text evidence="1">The sequence shown here is derived from an EMBL/GenBank/DDBJ whole genome shotgun (WGS) entry which is preliminary data.</text>
</comment>
<evidence type="ECO:0000313" key="2">
    <source>
        <dbReference type="Proteomes" id="UP000462055"/>
    </source>
</evidence>
<gene>
    <name evidence="1" type="ORF">F8568_044490</name>
</gene>
<dbReference type="EMBL" id="WBMS02000068">
    <property type="protein sequence ID" value="MWA07273.1"/>
    <property type="molecule type" value="Genomic_DNA"/>
</dbReference>
<protein>
    <recommendedName>
        <fullName evidence="3">Transposase</fullName>
    </recommendedName>
</protein>
<sequence length="123" mass="14137">MPFVDDTHIPVHNGEQIEKIGRHKQGIWGRHDTCTDGGWVAFTTDPTRKDLAWVVRHHPEHGRSVVLYRDTDASPHTERLRRQMHGHAGFDLLRHRILLAVTQPSVTTDYGTEPTFRQSLVTE</sequence>
<accession>A0A6I4MNH9</accession>
<organism evidence="1 2">
    <name type="scientific">Actinomadura physcomitrii</name>
    <dbReference type="NCBI Taxonomy" id="2650748"/>
    <lineage>
        <taxon>Bacteria</taxon>
        <taxon>Bacillati</taxon>
        <taxon>Actinomycetota</taxon>
        <taxon>Actinomycetes</taxon>
        <taxon>Streptosporangiales</taxon>
        <taxon>Thermomonosporaceae</taxon>
        <taxon>Actinomadura</taxon>
    </lineage>
</organism>
<dbReference type="Proteomes" id="UP000462055">
    <property type="component" value="Unassembled WGS sequence"/>
</dbReference>
<name>A0A6I4MNH9_9ACTN</name>
<reference evidence="1" key="1">
    <citation type="submission" date="2019-12" db="EMBL/GenBank/DDBJ databases">
        <title>Actinomadura physcomitrii sp. nov., a novel actinomycete isolated from moss [Physcomitrium sphaericum (Ludw) Fuernr].</title>
        <authorList>
            <person name="Zhuang X."/>
        </authorList>
    </citation>
    <scope>NUCLEOTIDE SEQUENCE [LARGE SCALE GENOMIC DNA]</scope>
    <source>
        <strain evidence="1">LD22</strain>
    </source>
</reference>
<dbReference type="AlphaFoldDB" id="A0A6I4MNH9"/>
<evidence type="ECO:0000313" key="1">
    <source>
        <dbReference type="EMBL" id="MWA07273.1"/>
    </source>
</evidence>
<evidence type="ECO:0008006" key="3">
    <source>
        <dbReference type="Google" id="ProtNLM"/>
    </source>
</evidence>
<proteinExistence type="predicted"/>
<dbReference type="RefSeq" id="WP_151600176.1">
    <property type="nucleotide sequence ID" value="NZ_WBMS02000068.1"/>
</dbReference>